<dbReference type="Pfam" id="PF00462">
    <property type="entry name" value="Glutaredoxin"/>
    <property type="match status" value="1"/>
</dbReference>
<dbReference type="InterPro" id="IPR036249">
    <property type="entry name" value="Thioredoxin-like_sf"/>
</dbReference>
<dbReference type="PROSITE" id="PS50404">
    <property type="entry name" value="GST_NTER"/>
    <property type="match status" value="1"/>
</dbReference>
<keyword evidence="3" id="KW-1185">Reference proteome</keyword>
<sequence length="232" mass="24514">MVVSRIGRALGLALVVVAFVVGVVGVTACRKSPEGVAVDETPPTVTETSAGLLLTWVDDKGEFHVEQKVESVPATAREMVRVVDPSREEPSGGRLFLVDLRNSGADGHYPVRVASREEFEKLAVSRRAAHGGVLSPQAAPTGSAAEAARSPVVIYGASWCGPCHQAQAFFKRKGVAFVEKDIEQDSGAAREMRAKLSKVGMRGGSIPVIDVRGKILVGFDEGAIERALAVVN</sequence>
<dbReference type="PROSITE" id="PS51354">
    <property type="entry name" value="GLUTAREDOXIN_2"/>
    <property type="match status" value="1"/>
</dbReference>
<feature type="domain" description="GST N-terminal" evidence="1">
    <location>
        <begin position="150"/>
        <end position="232"/>
    </location>
</feature>
<dbReference type="EMBL" id="CP012333">
    <property type="protein sequence ID" value="AKU99730.1"/>
    <property type="molecule type" value="Genomic_DNA"/>
</dbReference>
<dbReference type="InterPro" id="IPR002109">
    <property type="entry name" value="Glutaredoxin"/>
</dbReference>
<gene>
    <name evidence="2" type="ORF">AKJ09_06394</name>
</gene>
<dbReference type="STRING" id="1391654.AKJ09_06394"/>
<protein>
    <recommendedName>
        <fullName evidence="1">GST N-terminal domain-containing protein</fullName>
    </recommendedName>
</protein>
<organism evidence="2 3">
    <name type="scientific">Labilithrix luteola</name>
    <dbReference type="NCBI Taxonomy" id="1391654"/>
    <lineage>
        <taxon>Bacteria</taxon>
        <taxon>Pseudomonadati</taxon>
        <taxon>Myxococcota</taxon>
        <taxon>Polyangia</taxon>
        <taxon>Polyangiales</taxon>
        <taxon>Labilitrichaceae</taxon>
        <taxon>Labilithrix</taxon>
    </lineage>
</organism>
<reference evidence="2 3" key="1">
    <citation type="submission" date="2015-08" db="EMBL/GenBank/DDBJ databases">
        <authorList>
            <person name="Babu N.S."/>
            <person name="Beckwith C.J."/>
            <person name="Beseler K.G."/>
            <person name="Brison A."/>
            <person name="Carone J.V."/>
            <person name="Caskin T.P."/>
            <person name="Diamond M."/>
            <person name="Durham M.E."/>
            <person name="Foxe J.M."/>
            <person name="Go M."/>
            <person name="Henderson B.A."/>
            <person name="Jones I.B."/>
            <person name="McGettigan J.A."/>
            <person name="Micheletti S.J."/>
            <person name="Nasrallah M.E."/>
            <person name="Ortiz D."/>
            <person name="Piller C.R."/>
            <person name="Privatt S.R."/>
            <person name="Schneider S.L."/>
            <person name="Sharp S."/>
            <person name="Smith T.C."/>
            <person name="Stanton J.D."/>
            <person name="Ullery H.E."/>
            <person name="Wilson R.J."/>
            <person name="Serrano M.G."/>
            <person name="Buck G."/>
            <person name="Lee V."/>
            <person name="Wang Y."/>
            <person name="Carvalho R."/>
            <person name="Voegtly L."/>
            <person name="Shi R."/>
            <person name="Duckworth R."/>
            <person name="Johnson A."/>
            <person name="Loviza R."/>
            <person name="Walstead R."/>
            <person name="Shah Z."/>
            <person name="Kiflezghi M."/>
            <person name="Wade K."/>
            <person name="Ball S.L."/>
            <person name="Bradley K.W."/>
            <person name="Asai D.J."/>
            <person name="Bowman C.A."/>
            <person name="Russell D.A."/>
            <person name="Pope W.H."/>
            <person name="Jacobs-Sera D."/>
            <person name="Hendrix R.W."/>
            <person name="Hatfull G.F."/>
        </authorList>
    </citation>
    <scope>NUCLEOTIDE SEQUENCE [LARGE SCALE GENOMIC DNA]</scope>
    <source>
        <strain evidence="2 3">DSM 27648</strain>
    </source>
</reference>
<dbReference type="Proteomes" id="UP000064967">
    <property type="component" value="Chromosome"/>
</dbReference>
<dbReference type="AlphaFoldDB" id="A0A0K1Q1R9"/>
<evidence type="ECO:0000313" key="3">
    <source>
        <dbReference type="Proteomes" id="UP000064967"/>
    </source>
</evidence>
<dbReference type="KEGG" id="llu:AKJ09_06394"/>
<dbReference type="InterPro" id="IPR004045">
    <property type="entry name" value="Glutathione_S-Trfase_N"/>
</dbReference>
<evidence type="ECO:0000259" key="1">
    <source>
        <dbReference type="PROSITE" id="PS50404"/>
    </source>
</evidence>
<dbReference type="CDD" id="cd02976">
    <property type="entry name" value="NrdH"/>
    <property type="match status" value="1"/>
</dbReference>
<proteinExistence type="predicted"/>
<accession>A0A0K1Q1R9</accession>
<name>A0A0K1Q1R9_9BACT</name>
<evidence type="ECO:0000313" key="2">
    <source>
        <dbReference type="EMBL" id="AKU99730.1"/>
    </source>
</evidence>
<dbReference type="Gene3D" id="3.40.30.10">
    <property type="entry name" value="Glutaredoxin"/>
    <property type="match status" value="1"/>
</dbReference>
<dbReference type="PROSITE" id="PS51257">
    <property type="entry name" value="PROKAR_LIPOPROTEIN"/>
    <property type="match status" value="1"/>
</dbReference>
<dbReference type="SUPFAM" id="SSF52833">
    <property type="entry name" value="Thioredoxin-like"/>
    <property type="match status" value="1"/>
</dbReference>